<dbReference type="Proteomes" id="UP000886595">
    <property type="component" value="Unassembled WGS sequence"/>
</dbReference>
<dbReference type="EMBL" id="JAAMPC010000009">
    <property type="protein sequence ID" value="KAG2294938.1"/>
    <property type="molecule type" value="Genomic_DNA"/>
</dbReference>
<evidence type="ECO:0000313" key="2">
    <source>
        <dbReference type="Proteomes" id="UP000886595"/>
    </source>
</evidence>
<protein>
    <submittedName>
        <fullName evidence="1">Uncharacterized protein</fullName>
    </submittedName>
</protein>
<reference evidence="1 2" key="1">
    <citation type="submission" date="2020-02" db="EMBL/GenBank/DDBJ databases">
        <authorList>
            <person name="Ma Q."/>
            <person name="Huang Y."/>
            <person name="Song X."/>
            <person name="Pei D."/>
        </authorList>
    </citation>
    <scope>NUCLEOTIDE SEQUENCE [LARGE SCALE GENOMIC DNA]</scope>
    <source>
        <strain evidence="1">Sxm20200214</strain>
        <tissue evidence="1">Leaf</tissue>
    </source>
</reference>
<dbReference type="AlphaFoldDB" id="A0A8X7RT78"/>
<dbReference type="OrthoDB" id="10451823at2759"/>
<keyword evidence="2" id="KW-1185">Reference proteome</keyword>
<comment type="caution">
    <text evidence="1">The sequence shown here is derived from an EMBL/GenBank/DDBJ whole genome shotgun (WGS) entry which is preliminary data.</text>
</comment>
<evidence type="ECO:0000313" key="1">
    <source>
        <dbReference type="EMBL" id="KAG2294938.1"/>
    </source>
</evidence>
<gene>
    <name evidence="1" type="ORF">Bca52824_041607</name>
</gene>
<proteinExistence type="predicted"/>
<accession>A0A8X7RT78</accession>
<sequence>MLTSSEDSKRVSEATAIERLKHTNGIKVGFDLCVPEESTRQEFKLVTFPERKKTQSFPLSDTWSQLRDDGGTWMDNCLTLVHPYHIN</sequence>
<name>A0A8X7RT78_BRACI</name>
<organism evidence="1 2">
    <name type="scientific">Brassica carinata</name>
    <name type="common">Ethiopian mustard</name>
    <name type="synonym">Abyssinian cabbage</name>
    <dbReference type="NCBI Taxonomy" id="52824"/>
    <lineage>
        <taxon>Eukaryota</taxon>
        <taxon>Viridiplantae</taxon>
        <taxon>Streptophyta</taxon>
        <taxon>Embryophyta</taxon>
        <taxon>Tracheophyta</taxon>
        <taxon>Spermatophyta</taxon>
        <taxon>Magnoliopsida</taxon>
        <taxon>eudicotyledons</taxon>
        <taxon>Gunneridae</taxon>
        <taxon>Pentapetalae</taxon>
        <taxon>rosids</taxon>
        <taxon>malvids</taxon>
        <taxon>Brassicales</taxon>
        <taxon>Brassicaceae</taxon>
        <taxon>Brassiceae</taxon>
        <taxon>Brassica</taxon>
    </lineage>
</organism>